<proteinExistence type="predicted"/>
<evidence type="ECO:0000256" key="3">
    <source>
        <dbReference type="ARBA" id="ARBA00022475"/>
    </source>
</evidence>
<feature type="transmembrane region" description="Helical" evidence="8">
    <location>
        <begin position="376"/>
        <end position="398"/>
    </location>
</feature>
<feature type="transmembrane region" description="Helical" evidence="8">
    <location>
        <begin position="75"/>
        <end position="100"/>
    </location>
</feature>
<dbReference type="Pfam" id="PF07690">
    <property type="entry name" value="MFS_1"/>
    <property type="match status" value="1"/>
</dbReference>
<evidence type="ECO:0000256" key="8">
    <source>
        <dbReference type="SAM" id="Phobius"/>
    </source>
</evidence>
<feature type="transmembrane region" description="Helical" evidence="8">
    <location>
        <begin position="146"/>
        <end position="167"/>
    </location>
</feature>
<accession>A0A4P9XG14</accession>
<gene>
    <name evidence="9" type="ORF">THASP1DRAFT_33693</name>
</gene>
<keyword evidence="2" id="KW-0813">Transport</keyword>
<keyword evidence="10" id="KW-1185">Reference proteome</keyword>
<dbReference type="EMBL" id="KZ993654">
    <property type="protein sequence ID" value="RKP04532.1"/>
    <property type="molecule type" value="Genomic_DNA"/>
</dbReference>
<dbReference type="GO" id="GO:0022857">
    <property type="term" value="F:transmembrane transporter activity"/>
    <property type="evidence" value="ECO:0007669"/>
    <property type="project" value="InterPro"/>
</dbReference>
<dbReference type="InterPro" id="IPR036259">
    <property type="entry name" value="MFS_trans_sf"/>
</dbReference>
<protein>
    <submittedName>
        <fullName evidence="9">Major facilitator superfamily domain-containing protein</fullName>
    </submittedName>
</protein>
<evidence type="ECO:0000256" key="6">
    <source>
        <dbReference type="ARBA" id="ARBA00023136"/>
    </source>
</evidence>
<evidence type="ECO:0000313" key="9">
    <source>
        <dbReference type="EMBL" id="RKP04532.1"/>
    </source>
</evidence>
<dbReference type="SUPFAM" id="SSF103473">
    <property type="entry name" value="MFS general substrate transporter"/>
    <property type="match status" value="1"/>
</dbReference>
<dbReference type="Gene3D" id="1.20.1250.20">
    <property type="entry name" value="MFS general substrate transporter like domains"/>
    <property type="match status" value="1"/>
</dbReference>
<feature type="region of interest" description="Disordered" evidence="7">
    <location>
        <begin position="178"/>
        <end position="212"/>
    </location>
</feature>
<keyword evidence="3" id="KW-1003">Cell membrane</keyword>
<dbReference type="STRING" id="78915.A0A4P9XG14"/>
<evidence type="ECO:0000256" key="7">
    <source>
        <dbReference type="SAM" id="MobiDB-lite"/>
    </source>
</evidence>
<evidence type="ECO:0000313" key="10">
    <source>
        <dbReference type="Proteomes" id="UP000271241"/>
    </source>
</evidence>
<evidence type="ECO:0000256" key="4">
    <source>
        <dbReference type="ARBA" id="ARBA00022692"/>
    </source>
</evidence>
<keyword evidence="4 8" id="KW-0812">Transmembrane</keyword>
<dbReference type="PANTHER" id="PTHR23517:SF3">
    <property type="entry name" value="INTEGRAL MEMBRANE TRANSPORT PROTEIN"/>
    <property type="match status" value="1"/>
</dbReference>
<organism evidence="9 10">
    <name type="scientific">Thamnocephalis sphaerospora</name>
    <dbReference type="NCBI Taxonomy" id="78915"/>
    <lineage>
        <taxon>Eukaryota</taxon>
        <taxon>Fungi</taxon>
        <taxon>Fungi incertae sedis</taxon>
        <taxon>Zoopagomycota</taxon>
        <taxon>Zoopagomycotina</taxon>
        <taxon>Zoopagomycetes</taxon>
        <taxon>Zoopagales</taxon>
        <taxon>Sigmoideomycetaceae</taxon>
        <taxon>Thamnocephalis</taxon>
    </lineage>
</organism>
<name>A0A4P9XG14_9FUNG</name>
<reference evidence="10" key="1">
    <citation type="journal article" date="2018" name="Nat. Microbiol.">
        <title>Leveraging single-cell genomics to expand the fungal tree of life.</title>
        <authorList>
            <person name="Ahrendt S.R."/>
            <person name="Quandt C.A."/>
            <person name="Ciobanu D."/>
            <person name="Clum A."/>
            <person name="Salamov A."/>
            <person name="Andreopoulos B."/>
            <person name="Cheng J.F."/>
            <person name="Woyke T."/>
            <person name="Pelin A."/>
            <person name="Henrissat B."/>
            <person name="Reynolds N.K."/>
            <person name="Benny G.L."/>
            <person name="Smith M.E."/>
            <person name="James T.Y."/>
            <person name="Grigoriev I.V."/>
        </authorList>
    </citation>
    <scope>NUCLEOTIDE SEQUENCE [LARGE SCALE GENOMIC DNA]</scope>
    <source>
        <strain evidence="10">RSA 1356</strain>
    </source>
</reference>
<feature type="compositionally biased region" description="Low complexity" evidence="7">
    <location>
        <begin position="259"/>
        <end position="270"/>
    </location>
</feature>
<feature type="transmembrane region" description="Helical" evidence="8">
    <location>
        <begin position="50"/>
        <end position="69"/>
    </location>
</feature>
<dbReference type="InterPro" id="IPR011701">
    <property type="entry name" value="MFS"/>
</dbReference>
<feature type="transmembrane region" description="Helical" evidence="8">
    <location>
        <begin position="340"/>
        <end position="364"/>
    </location>
</feature>
<dbReference type="Proteomes" id="UP000271241">
    <property type="component" value="Unassembled WGS sequence"/>
</dbReference>
<keyword evidence="5 8" id="KW-1133">Transmembrane helix</keyword>
<dbReference type="GO" id="GO:0005886">
    <property type="term" value="C:plasma membrane"/>
    <property type="evidence" value="ECO:0007669"/>
    <property type="project" value="UniProtKB-SubCell"/>
</dbReference>
<comment type="subcellular location">
    <subcellularLocation>
        <location evidence="1">Cell membrane</location>
        <topology evidence="1">Multi-pass membrane protein</topology>
    </subcellularLocation>
</comment>
<feature type="transmembrane region" description="Helical" evidence="8">
    <location>
        <begin position="404"/>
        <end position="430"/>
    </location>
</feature>
<dbReference type="PANTHER" id="PTHR23517">
    <property type="entry name" value="RESISTANCE PROTEIN MDTM, PUTATIVE-RELATED-RELATED"/>
    <property type="match status" value="1"/>
</dbReference>
<dbReference type="AlphaFoldDB" id="A0A4P9XG14"/>
<dbReference type="InterPro" id="IPR050171">
    <property type="entry name" value="MFS_Transporters"/>
</dbReference>
<feature type="transmembrane region" description="Helical" evidence="8">
    <location>
        <begin position="112"/>
        <end position="134"/>
    </location>
</feature>
<evidence type="ECO:0000256" key="2">
    <source>
        <dbReference type="ARBA" id="ARBA00022448"/>
    </source>
</evidence>
<evidence type="ECO:0000256" key="1">
    <source>
        <dbReference type="ARBA" id="ARBA00004651"/>
    </source>
</evidence>
<evidence type="ECO:0000256" key="5">
    <source>
        <dbReference type="ARBA" id="ARBA00022989"/>
    </source>
</evidence>
<sequence>MLGPSLARRLKYSMLELNIAASANNLGPPIGEPIAGICTSYFGVSRTIRGGLLLMAVSLIGLSQMYSGTIPISSYWLAAAFFFHMNAGSIAASTAVSTTVCSNTTDEARGRAMSLLTLANSFSSSMYVIIRGIMGFIGGEPVNTSAILLVLAAIMVIVPGIVSFGILNLPTHSDELVAGSDEPVGSDMQLTGDAKEQASARKNSERKDANSATPLYEQEFIDSAVLEPPKNPECVALLSDYDRRESDTGKAETQALDASHNSTSSSGPGSERLCEEASSALSDETQDESIMALLRTKPFWYILVMRFVLDCALLVYVSNVEVIARVLLLEEDPNASESKIQYVANMHATALSMAGIVGALLAGVTNDFLESRGRSGPKWLVMGSILVQTVNQLCVYAISSPYVLLAVSVGVMLAGQAYNIVMYIIFYKFWPGKNFGRNM</sequence>
<feature type="region of interest" description="Disordered" evidence="7">
    <location>
        <begin position="246"/>
        <end position="281"/>
    </location>
</feature>
<feature type="compositionally biased region" description="Basic and acidic residues" evidence="7">
    <location>
        <begin position="193"/>
        <end position="209"/>
    </location>
</feature>
<keyword evidence="6 8" id="KW-0472">Membrane</keyword>